<sequence>MEPEGKQGTQSRVSCSVQGGVNAGLLAQLRPDIAPIDYPRTVAQTNIGDAADPANVLQQMSSPLLQPKLKTLNYSYLSKQGDGSKDVPTSVRLKAEGALLVKNEAYGNIFNVDCLTQADLIQLKSKMNGVGDGRVLQTQ</sequence>
<gene>
    <name evidence="1" type="ORF">SAMN05216247_112129</name>
</gene>
<dbReference type="AlphaFoldDB" id="A0A1H3U062"/>
<accession>A0A1H3U062</accession>
<dbReference type="EMBL" id="FNOX01000012">
    <property type="protein sequence ID" value="SDZ55245.1"/>
    <property type="molecule type" value="Genomic_DNA"/>
</dbReference>
<evidence type="ECO:0000313" key="1">
    <source>
        <dbReference type="EMBL" id="SDZ55245.1"/>
    </source>
</evidence>
<organism evidence="1 2">
    <name type="scientific">Pseudomonas salomonii</name>
    <dbReference type="NCBI Taxonomy" id="191391"/>
    <lineage>
        <taxon>Bacteria</taxon>
        <taxon>Pseudomonadati</taxon>
        <taxon>Pseudomonadota</taxon>
        <taxon>Gammaproteobacteria</taxon>
        <taxon>Pseudomonadales</taxon>
        <taxon>Pseudomonadaceae</taxon>
        <taxon>Pseudomonas</taxon>
    </lineage>
</organism>
<proteinExistence type="predicted"/>
<evidence type="ECO:0000313" key="2">
    <source>
        <dbReference type="Proteomes" id="UP000182902"/>
    </source>
</evidence>
<dbReference type="Proteomes" id="UP000182902">
    <property type="component" value="Unassembled WGS sequence"/>
</dbReference>
<reference evidence="1 2" key="1">
    <citation type="submission" date="2016-10" db="EMBL/GenBank/DDBJ databases">
        <authorList>
            <person name="de Groot N.N."/>
        </authorList>
    </citation>
    <scope>NUCLEOTIDE SEQUENCE [LARGE SCALE GENOMIC DNA]</scope>
    <source>
        <strain evidence="1 2">ICMP 14252</strain>
    </source>
</reference>
<name>A0A1H3U062_9PSED</name>
<protein>
    <submittedName>
        <fullName evidence="1">Uncharacterized protein</fullName>
    </submittedName>
</protein>
<dbReference type="RefSeq" id="WP_069786594.1">
    <property type="nucleotide sequence ID" value="NZ_FNOX01000012.1"/>
</dbReference>